<dbReference type="PANTHER" id="PTHR33619">
    <property type="entry name" value="POLYSACCHARIDE EXPORT PROTEIN GFCE-RELATED"/>
    <property type="match status" value="1"/>
</dbReference>
<accession>A0A1H5UC45</accession>
<dbReference type="GO" id="GO:0006811">
    <property type="term" value="P:monoatomic ion transport"/>
    <property type="evidence" value="ECO:0007669"/>
    <property type="project" value="UniProtKB-KW"/>
</dbReference>
<feature type="domain" description="Polysaccharide export protein N-terminal" evidence="16">
    <location>
        <begin position="46"/>
        <end position="119"/>
    </location>
</feature>
<evidence type="ECO:0000256" key="1">
    <source>
        <dbReference type="ARBA" id="ARBA00004571"/>
    </source>
</evidence>
<comment type="subcellular location">
    <subcellularLocation>
        <location evidence="1">Cell outer membrane</location>
        <topology evidence="1">Multi-pass membrane protein</topology>
    </subcellularLocation>
</comment>
<dbReference type="Pfam" id="PF02563">
    <property type="entry name" value="Poly_export"/>
    <property type="match status" value="1"/>
</dbReference>
<keyword evidence="19" id="KW-1185">Reference proteome</keyword>
<evidence type="ECO:0000256" key="14">
    <source>
        <dbReference type="ARBA" id="ARBA00023288"/>
    </source>
</evidence>
<comment type="similarity">
    <text evidence="2">Belongs to the BexD/CtrA/VexA family.</text>
</comment>
<reference evidence="18 19" key="1">
    <citation type="submission" date="2016-10" db="EMBL/GenBank/DDBJ databases">
        <authorList>
            <person name="de Groot N.N."/>
        </authorList>
    </citation>
    <scope>NUCLEOTIDE SEQUENCE [LARGE SCALE GENOMIC DNA]</scope>
    <source>
        <strain evidence="18 19">DSM 22489</strain>
    </source>
</reference>
<dbReference type="GO" id="GO:0046930">
    <property type="term" value="C:pore complex"/>
    <property type="evidence" value="ECO:0007669"/>
    <property type="project" value="UniProtKB-KW"/>
</dbReference>
<dbReference type="Gene3D" id="3.30.1950.10">
    <property type="entry name" value="wza like domain"/>
    <property type="match status" value="1"/>
</dbReference>
<evidence type="ECO:0000256" key="15">
    <source>
        <dbReference type="SAM" id="SignalP"/>
    </source>
</evidence>
<evidence type="ECO:0000259" key="17">
    <source>
        <dbReference type="Pfam" id="PF22461"/>
    </source>
</evidence>
<keyword evidence="11" id="KW-0472">Membrane</keyword>
<name>A0A1H5UC45_9BACT</name>
<keyword evidence="14" id="KW-0449">Lipoprotein</keyword>
<dbReference type="OrthoDB" id="9815244at2"/>
<evidence type="ECO:0000256" key="2">
    <source>
        <dbReference type="ARBA" id="ARBA00009450"/>
    </source>
</evidence>
<keyword evidence="5" id="KW-0762">Sugar transport</keyword>
<evidence type="ECO:0000256" key="5">
    <source>
        <dbReference type="ARBA" id="ARBA00022597"/>
    </source>
</evidence>
<evidence type="ECO:0000313" key="18">
    <source>
        <dbReference type="EMBL" id="SEF72569.1"/>
    </source>
</evidence>
<evidence type="ECO:0000256" key="11">
    <source>
        <dbReference type="ARBA" id="ARBA00023136"/>
    </source>
</evidence>
<keyword evidence="3" id="KW-0813">Transport</keyword>
<evidence type="ECO:0000256" key="12">
    <source>
        <dbReference type="ARBA" id="ARBA00023139"/>
    </source>
</evidence>
<keyword evidence="9" id="KW-0406">Ion transport</keyword>
<evidence type="ECO:0000256" key="7">
    <source>
        <dbReference type="ARBA" id="ARBA00022729"/>
    </source>
</evidence>
<evidence type="ECO:0000256" key="9">
    <source>
        <dbReference type="ARBA" id="ARBA00023065"/>
    </source>
</evidence>
<organism evidence="18 19">
    <name type="scientific">Bryocella elongata</name>
    <dbReference type="NCBI Taxonomy" id="863522"/>
    <lineage>
        <taxon>Bacteria</taxon>
        <taxon>Pseudomonadati</taxon>
        <taxon>Acidobacteriota</taxon>
        <taxon>Terriglobia</taxon>
        <taxon>Terriglobales</taxon>
        <taxon>Acidobacteriaceae</taxon>
        <taxon>Bryocella</taxon>
    </lineage>
</organism>
<sequence length="325" mass="34080">MMTVSRGFSTLALLSAFAGTAFAQSGIGVGPAMPSNSPQSAIATESLPLGPGDIVAVHVFDDPDLDQSHLRVTDAGTIPLMLLGPIKVEGMTPGEAASKVATEYMTKNILLNAHVQLTIEAVTNSDVTVFGYVNGVTGTTNGISFTLNAPRPLLTILAMAGGLSDRASHSVTIERRNSDHKRITVELPVDPMKDLDNDPMVYPGDIVVVPRAGFVYVLGNVGTPKMMPMNEDGKLSLIQAMSQAGGPLPSSGLKRVMLFRKENGQYNPVPINVGKILKGTAPDVKLEPEDALYVPFSAGKNLLVNASSITAALASSATTGIIYTH</sequence>
<dbReference type="EMBL" id="FNVA01000001">
    <property type="protein sequence ID" value="SEF72569.1"/>
    <property type="molecule type" value="Genomic_DNA"/>
</dbReference>
<feature type="signal peptide" evidence="15">
    <location>
        <begin position="1"/>
        <end position="23"/>
    </location>
</feature>
<keyword evidence="7 15" id="KW-0732">Signal</keyword>
<dbReference type="InterPro" id="IPR054765">
    <property type="entry name" value="SLBB_dom"/>
</dbReference>
<dbReference type="InterPro" id="IPR003715">
    <property type="entry name" value="Poly_export_N"/>
</dbReference>
<evidence type="ECO:0000313" key="19">
    <source>
        <dbReference type="Proteomes" id="UP000236728"/>
    </source>
</evidence>
<dbReference type="Proteomes" id="UP000236728">
    <property type="component" value="Unassembled WGS sequence"/>
</dbReference>
<dbReference type="GO" id="GO:0009279">
    <property type="term" value="C:cell outer membrane"/>
    <property type="evidence" value="ECO:0007669"/>
    <property type="project" value="UniProtKB-SubCell"/>
</dbReference>
<proteinExistence type="inferred from homology"/>
<evidence type="ECO:0000256" key="4">
    <source>
        <dbReference type="ARBA" id="ARBA00022452"/>
    </source>
</evidence>
<evidence type="ECO:0000256" key="13">
    <source>
        <dbReference type="ARBA" id="ARBA00023237"/>
    </source>
</evidence>
<feature type="domain" description="SLBB" evidence="17">
    <location>
        <begin position="215"/>
        <end position="294"/>
    </location>
</feature>
<keyword evidence="8" id="KW-0625">Polysaccharide transport</keyword>
<protein>
    <submittedName>
        <fullName evidence="18">Polysaccharide export outer membrane protein</fullName>
    </submittedName>
</protein>
<dbReference type="PANTHER" id="PTHR33619:SF3">
    <property type="entry name" value="POLYSACCHARIDE EXPORT PROTEIN GFCE-RELATED"/>
    <property type="match status" value="1"/>
</dbReference>
<dbReference type="GO" id="GO:0015288">
    <property type="term" value="F:porin activity"/>
    <property type="evidence" value="ECO:0007669"/>
    <property type="project" value="UniProtKB-KW"/>
</dbReference>
<dbReference type="Gene3D" id="3.10.560.10">
    <property type="entry name" value="Outer membrane lipoprotein wza domain like"/>
    <property type="match status" value="2"/>
</dbReference>
<dbReference type="InterPro" id="IPR049712">
    <property type="entry name" value="Poly_export"/>
</dbReference>
<keyword evidence="6" id="KW-0812">Transmembrane</keyword>
<keyword evidence="13" id="KW-0998">Cell outer membrane</keyword>
<evidence type="ECO:0000256" key="10">
    <source>
        <dbReference type="ARBA" id="ARBA00023114"/>
    </source>
</evidence>
<keyword evidence="12" id="KW-0564">Palmitate</keyword>
<evidence type="ECO:0000256" key="6">
    <source>
        <dbReference type="ARBA" id="ARBA00022692"/>
    </source>
</evidence>
<evidence type="ECO:0000259" key="16">
    <source>
        <dbReference type="Pfam" id="PF02563"/>
    </source>
</evidence>
<evidence type="ECO:0000256" key="3">
    <source>
        <dbReference type="ARBA" id="ARBA00022448"/>
    </source>
</evidence>
<dbReference type="AlphaFoldDB" id="A0A1H5UC45"/>
<keyword evidence="10" id="KW-0626">Porin</keyword>
<feature type="chain" id="PRO_5009285998" evidence="15">
    <location>
        <begin position="24"/>
        <end position="325"/>
    </location>
</feature>
<evidence type="ECO:0000256" key="8">
    <source>
        <dbReference type="ARBA" id="ARBA00023047"/>
    </source>
</evidence>
<dbReference type="Pfam" id="PF22461">
    <property type="entry name" value="SLBB_2"/>
    <property type="match status" value="1"/>
</dbReference>
<dbReference type="RefSeq" id="WP_103931809.1">
    <property type="nucleotide sequence ID" value="NZ_FNVA01000001.1"/>
</dbReference>
<gene>
    <name evidence="18" type="ORF">SAMN05421819_0958</name>
</gene>
<dbReference type="GO" id="GO:0015159">
    <property type="term" value="F:polysaccharide transmembrane transporter activity"/>
    <property type="evidence" value="ECO:0007669"/>
    <property type="project" value="InterPro"/>
</dbReference>
<keyword evidence="4" id="KW-1134">Transmembrane beta strand</keyword>